<dbReference type="OrthoDB" id="944647at2"/>
<evidence type="ECO:0000313" key="2">
    <source>
        <dbReference type="Proteomes" id="UP000187085"/>
    </source>
</evidence>
<dbReference type="Gene3D" id="3.10.20.480">
    <property type="entry name" value="Antirestriction protein ArdA, domain 1"/>
    <property type="match status" value="1"/>
</dbReference>
<dbReference type="InterPro" id="IPR009899">
    <property type="entry name" value="ArdA"/>
</dbReference>
<gene>
    <name evidence="1" type="ORF">BKD30_14325</name>
</gene>
<dbReference type="InterPro" id="IPR041895">
    <property type="entry name" value="ArdA_dom1"/>
</dbReference>
<protein>
    <submittedName>
        <fullName evidence="1">Antirestriction protein</fullName>
    </submittedName>
</protein>
<keyword evidence="2" id="KW-1185">Reference proteome</keyword>
<dbReference type="EMBL" id="MRDE01000081">
    <property type="protein sequence ID" value="OMH23049.1"/>
    <property type="molecule type" value="Genomic_DNA"/>
</dbReference>
<accession>A0A1R1L6K1</accession>
<name>A0A1R1L6K1_9MICC</name>
<organism evidence="1 2">
    <name type="scientific">Tersicoccus phoenicis</name>
    <dbReference type="NCBI Taxonomy" id="554083"/>
    <lineage>
        <taxon>Bacteria</taxon>
        <taxon>Bacillati</taxon>
        <taxon>Actinomycetota</taxon>
        <taxon>Actinomycetes</taxon>
        <taxon>Micrococcales</taxon>
        <taxon>Micrococcaceae</taxon>
        <taxon>Tersicoccus</taxon>
    </lineage>
</organism>
<dbReference type="AlphaFoldDB" id="A0A1R1L6K1"/>
<sequence>MDTNTLDSTPRVWVGCLHCYNSGRLVGEWFDAVDADEVTLTDVHRGAGGSRGGCEELWCFDHENLPVRGEMSPHEAAEWGSSLTSVPEHQREALCAWVRSGDYVAEGTGDLPSIPDFEDRYCGEWESFREYAEELADGTGLLSGVPEDVARYFDWAAWTRDLAFDYTVEDAPGGGVFVFRNL</sequence>
<comment type="caution">
    <text evidence="1">The sequence shown here is derived from an EMBL/GenBank/DDBJ whole genome shotgun (WGS) entry which is preliminary data.</text>
</comment>
<evidence type="ECO:0000313" key="1">
    <source>
        <dbReference type="EMBL" id="OMH23049.1"/>
    </source>
</evidence>
<dbReference type="Proteomes" id="UP000187085">
    <property type="component" value="Unassembled WGS sequence"/>
</dbReference>
<dbReference type="InterPro" id="IPR041893">
    <property type="entry name" value="ArdA_dom3"/>
</dbReference>
<dbReference type="STRING" id="554083.BKD30_14325"/>
<proteinExistence type="predicted"/>
<dbReference type="RefSeq" id="WP_076705688.1">
    <property type="nucleotide sequence ID" value="NZ_MRDE01000081.1"/>
</dbReference>
<reference evidence="1 2" key="1">
    <citation type="submission" date="2016-12" db="EMBL/GenBank/DDBJ databases">
        <title>Draft genome of Tersicoccus phoenicis 1P05MA.</title>
        <authorList>
            <person name="Nakajima Y."/>
            <person name="Yoshizawa S."/>
            <person name="Nakamura K."/>
            <person name="Ogura Y."/>
            <person name="Hayashi T."/>
            <person name="Kogure K."/>
        </authorList>
    </citation>
    <scope>NUCLEOTIDE SEQUENCE [LARGE SCALE GENOMIC DNA]</scope>
    <source>
        <strain evidence="1 2">1p05MA</strain>
    </source>
</reference>
<dbReference type="Pfam" id="PF07275">
    <property type="entry name" value="ArdA"/>
    <property type="match status" value="1"/>
</dbReference>
<dbReference type="Gene3D" id="1.10.10.1190">
    <property type="entry name" value="Antirestriction protein ArdA, domain 3"/>
    <property type="match status" value="1"/>
</dbReference>